<gene>
    <name evidence="3" type="ORF">FXF47_01130</name>
</gene>
<proteinExistence type="predicted"/>
<feature type="transmembrane region" description="Helical" evidence="1">
    <location>
        <begin position="6"/>
        <end position="24"/>
    </location>
</feature>
<evidence type="ECO:0000313" key="3">
    <source>
        <dbReference type="EMBL" id="TYB32026.1"/>
    </source>
</evidence>
<dbReference type="Pfam" id="PF13399">
    <property type="entry name" value="LytR_C"/>
    <property type="match status" value="1"/>
</dbReference>
<dbReference type="InterPro" id="IPR027381">
    <property type="entry name" value="LytR/CpsA/Psr_C"/>
</dbReference>
<name>A0A5D0MG62_9BACT</name>
<evidence type="ECO:0000256" key="1">
    <source>
        <dbReference type="SAM" id="Phobius"/>
    </source>
</evidence>
<feature type="domain" description="LytR/CpsA/Psr regulator C-terminal" evidence="2">
    <location>
        <begin position="41"/>
        <end position="130"/>
    </location>
</feature>
<dbReference type="EMBL" id="VSIX01000011">
    <property type="protein sequence ID" value="TYB32026.1"/>
    <property type="molecule type" value="Genomic_DNA"/>
</dbReference>
<protein>
    <submittedName>
        <fullName evidence="3">LytR family transcriptional regulator</fullName>
    </submittedName>
</protein>
<evidence type="ECO:0000259" key="2">
    <source>
        <dbReference type="Pfam" id="PF13399"/>
    </source>
</evidence>
<keyword evidence="4" id="KW-1185">Reference proteome</keyword>
<keyword evidence="1" id="KW-1133">Transmembrane helix</keyword>
<organism evidence="3 4">
    <name type="scientific">Candidatus Mcinerneyibacterium aminivorans</name>
    <dbReference type="NCBI Taxonomy" id="2703815"/>
    <lineage>
        <taxon>Bacteria</taxon>
        <taxon>Candidatus Macinerneyibacteriota</taxon>
        <taxon>Candidatus Mcinerneyibacteria</taxon>
        <taxon>Candidatus Mcinerneyibacteriales</taxon>
        <taxon>Candidatus Mcinerneyibacteriaceae</taxon>
        <taxon>Candidatus Mcinerneyibacterium</taxon>
    </lineage>
</organism>
<reference evidence="3" key="1">
    <citation type="submission" date="2019-08" db="EMBL/GenBank/DDBJ databases">
        <title>Genomic characterization of a novel candidate phylum (ARYD3) from a high temperature, high salinity tertiary oil reservoir in north central Oklahoma, USA.</title>
        <authorList>
            <person name="Youssef N.H."/>
            <person name="Yadav A."/>
            <person name="Elshahed M.S."/>
        </authorList>
    </citation>
    <scope>NUCLEOTIDE SEQUENCE [LARGE SCALE GENOMIC DNA]</scope>
    <source>
        <strain evidence="3">ARYD3</strain>
    </source>
</reference>
<sequence>MKKITFIITVSILFIAAFFSWRYYKNKRKEEYLSNYPRGMIRIEIENGTGIKELAYKMTKLMRYYGFDVVNFGNAESNRYKKSVIVKRKKNNMREIKILKEFLGINKEVLLYSKKADKEDIDATIILGKDMLEKQIFKDKEYLGGLILNGGN</sequence>
<accession>A0A5D0MG62</accession>
<keyword evidence="1" id="KW-0472">Membrane</keyword>
<dbReference type="Gene3D" id="3.30.70.2390">
    <property type="match status" value="1"/>
</dbReference>
<keyword evidence="1" id="KW-0812">Transmembrane</keyword>
<comment type="caution">
    <text evidence="3">The sequence shown here is derived from an EMBL/GenBank/DDBJ whole genome shotgun (WGS) entry which is preliminary data.</text>
</comment>
<evidence type="ECO:0000313" key="4">
    <source>
        <dbReference type="Proteomes" id="UP000324143"/>
    </source>
</evidence>
<dbReference type="Proteomes" id="UP000324143">
    <property type="component" value="Unassembled WGS sequence"/>
</dbReference>
<dbReference type="AlphaFoldDB" id="A0A5D0MG62"/>